<sequence length="55" mass="6257">MWSDAAILLPGRTRVRAFGSTGRSRFVKTSADRQASKFPRPETTFCILLRPLRFS</sequence>
<name>H3KHQ5_9BURK</name>
<dbReference type="PATRIC" id="fig|762967.3.peg.1814"/>
<keyword evidence="2" id="KW-1185">Reference proteome</keyword>
<comment type="caution">
    <text evidence="1">The sequence shown here is derived from an EMBL/GenBank/DDBJ whole genome shotgun (WGS) entry which is preliminary data.</text>
</comment>
<evidence type="ECO:0000313" key="2">
    <source>
        <dbReference type="Proteomes" id="UP000004956"/>
    </source>
</evidence>
<dbReference type="EMBL" id="AFBQ01000347">
    <property type="protein sequence ID" value="EHY30363.1"/>
    <property type="molecule type" value="Genomic_DNA"/>
</dbReference>
<organism evidence="1 2">
    <name type="scientific">Sutterella parvirubra YIT 11816</name>
    <dbReference type="NCBI Taxonomy" id="762967"/>
    <lineage>
        <taxon>Bacteria</taxon>
        <taxon>Pseudomonadati</taxon>
        <taxon>Pseudomonadota</taxon>
        <taxon>Betaproteobacteria</taxon>
        <taxon>Burkholderiales</taxon>
        <taxon>Sutterellaceae</taxon>
        <taxon>Sutterella</taxon>
    </lineage>
</organism>
<gene>
    <name evidence="1" type="ORF">HMPREF9440_02301</name>
</gene>
<dbReference type="AlphaFoldDB" id="H3KHQ5"/>
<evidence type="ECO:0000313" key="1">
    <source>
        <dbReference type="EMBL" id="EHY30363.1"/>
    </source>
</evidence>
<dbReference type="HOGENOM" id="CLU_3030767_0_0_4"/>
<protein>
    <submittedName>
        <fullName evidence="1">Uncharacterized protein</fullName>
    </submittedName>
</protein>
<dbReference type="Proteomes" id="UP000004956">
    <property type="component" value="Unassembled WGS sequence"/>
</dbReference>
<dbReference type="STRING" id="762967.HMPREF9440_02301"/>
<reference evidence="1 2" key="1">
    <citation type="submission" date="2011-11" db="EMBL/GenBank/DDBJ databases">
        <authorList>
            <person name="Weinstock G."/>
            <person name="Sodergren E."/>
            <person name="Clifton S."/>
            <person name="Fulton L."/>
            <person name="Fulton B."/>
            <person name="Courtney L."/>
            <person name="Fronick C."/>
            <person name="Harrison M."/>
            <person name="Strong C."/>
            <person name="Farmer C."/>
            <person name="Delahaunty K."/>
            <person name="Markovic C."/>
            <person name="Hall O."/>
            <person name="Minx P."/>
            <person name="Tomlinson C."/>
            <person name="Mitreva M."/>
            <person name="Hou S."/>
            <person name="Chen J."/>
            <person name="Wollam A."/>
            <person name="Pepin K.H."/>
            <person name="Johnson M."/>
            <person name="Bhonagiri V."/>
            <person name="Zhang X."/>
            <person name="Suruliraj S."/>
            <person name="Warren W."/>
            <person name="Chinwalla A."/>
            <person name="Mardis E.R."/>
            <person name="Wilson R.K."/>
        </authorList>
    </citation>
    <scope>NUCLEOTIDE SEQUENCE [LARGE SCALE GENOMIC DNA]</scope>
    <source>
        <strain evidence="1 2">YIT 11816</strain>
    </source>
</reference>
<proteinExistence type="predicted"/>
<accession>H3KHQ5</accession>